<comment type="caution">
    <text evidence="3">The sequence shown here is derived from an EMBL/GenBank/DDBJ whole genome shotgun (WGS) entry which is preliminary data.</text>
</comment>
<keyword evidence="1" id="KW-0285">Flavoprotein</keyword>
<dbReference type="OrthoDB" id="10251155at2759"/>
<dbReference type="AlphaFoldDB" id="A0A8K0J2A3"/>
<dbReference type="InterPro" id="IPR036250">
    <property type="entry name" value="AcylCo_DH-like_C"/>
</dbReference>
<evidence type="ECO:0000313" key="4">
    <source>
        <dbReference type="Proteomes" id="UP000811619"/>
    </source>
</evidence>
<gene>
    <name evidence="3" type="ORF">E4U42_006517</name>
</gene>
<evidence type="ECO:0000313" key="3">
    <source>
        <dbReference type="EMBL" id="KAG5919448.1"/>
    </source>
</evidence>
<accession>A0A8K0J2A3</accession>
<reference evidence="3" key="1">
    <citation type="journal article" date="2020" name="bioRxiv">
        <title>Whole genome comparisons of ergot fungi reveals the divergence and evolution of species within the genus Claviceps are the result of varying mechanisms driving genome evolution and host range expansion.</title>
        <authorList>
            <person name="Wyka S.A."/>
            <person name="Mondo S.J."/>
            <person name="Liu M."/>
            <person name="Dettman J."/>
            <person name="Nalam V."/>
            <person name="Broders K.D."/>
        </authorList>
    </citation>
    <scope>NUCLEOTIDE SEQUENCE</scope>
    <source>
        <strain evidence="3">CCC 489</strain>
    </source>
</reference>
<protein>
    <recommendedName>
        <fullName evidence="2">Acyl-CoA dehydrogenase/oxidase C-terminal domain-containing protein</fullName>
    </recommendedName>
</protein>
<dbReference type="Pfam" id="PF00441">
    <property type="entry name" value="Acyl-CoA_dh_1"/>
    <property type="match status" value="1"/>
</dbReference>
<dbReference type="EMBL" id="SRPY01000670">
    <property type="protein sequence ID" value="KAG5919448.1"/>
    <property type="molecule type" value="Genomic_DNA"/>
</dbReference>
<sequence length="267" mass="29719">MRLVDSPLHMRTLAKLSAEYHRLMLVTFYVSYVLGASEHGSSSSHASHALEALTPQTKLLVPLLRVMTQLAKAYVCKQSVSLLFSCMEALGGVGYLYNEEQEHLNISRIYRDTCVLPIWEGTTDVLCTDQMRALKHPRTGADSIAALDQLVRQASAFEGNIDRPRGWDPVEKWTSWRTHLEDTSQAGLMGEAREVAWALGDLIAGLLLYVDAGSDGSPVVTEMLLRFLEDRREIESQGRGTLTHELSMDLKMVFGVDERAARVAAKL</sequence>
<dbReference type="InterPro" id="IPR009075">
    <property type="entry name" value="AcylCo_DH/oxidase_C"/>
</dbReference>
<proteinExistence type="predicted"/>
<evidence type="ECO:0000259" key="2">
    <source>
        <dbReference type="Pfam" id="PF00441"/>
    </source>
</evidence>
<evidence type="ECO:0000256" key="1">
    <source>
        <dbReference type="ARBA" id="ARBA00022630"/>
    </source>
</evidence>
<dbReference type="GO" id="GO:0003995">
    <property type="term" value="F:acyl-CoA dehydrogenase activity"/>
    <property type="evidence" value="ECO:0007669"/>
    <property type="project" value="TreeGrafter"/>
</dbReference>
<dbReference type="SUPFAM" id="SSF47203">
    <property type="entry name" value="Acyl-CoA dehydrogenase C-terminal domain-like"/>
    <property type="match status" value="1"/>
</dbReference>
<dbReference type="InterPro" id="IPR052904">
    <property type="entry name" value="Acyl-CoA_dehydrogenase-like"/>
</dbReference>
<feature type="domain" description="Acyl-CoA dehydrogenase/oxidase C-terminal" evidence="2">
    <location>
        <begin position="56"/>
        <end position="133"/>
    </location>
</feature>
<keyword evidence="4" id="KW-1185">Reference proteome</keyword>
<dbReference type="Gene3D" id="1.20.140.10">
    <property type="entry name" value="Butyryl-CoA Dehydrogenase, subunit A, domain 3"/>
    <property type="match status" value="1"/>
</dbReference>
<organism evidence="3 4">
    <name type="scientific">Claviceps africana</name>
    <dbReference type="NCBI Taxonomy" id="83212"/>
    <lineage>
        <taxon>Eukaryota</taxon>
        <taxon>Fungi</taxon>
        <taxon>Dikarya</taxon>
        <taxon>Ascomycota</taxon>
        <taxon>Pezizomycotina</taxon>
        <taxon>Sordariomycetes</taxon>
        <taxon>Hypocreomycetidae</taxon>
        <taxon>Hypocreales</taxon>
        <taxon>Clavicipitaceae</taxon>
        <taxon>Claviceps</taxon>
    </lineage>
</organism>
<name>A0A8K0J2A3_9HYPO</name>
<dbReference type="PANTHER" id="PTHR42707:SF2">
    <property type="entry name" value="ACD11 DEHYDROGENASE"/>
    <property type="match status" value="1"/>
</dbReference>
<dbReference type="Proteomes" id="UP000811619">
    <property type="component" value="Unassembled WGS sequence"/>
</dbReference>
<dbReference type="PANTHER" id="PTHR42707">
    <property type="entry name" value="ACYL-COA DEHYDROGENASE"/>
    <property type="match status" value="1"/>
</dbReference>